<gene>
    <name evidence="2" type="ORF">SDC9_119219</name>
</gene>
<accession>A0A645C357</accession>
<dbReference type="PANTHER" id="PTHR30627">
    <property type="entry name" value="PEPTIDOGLYCAN D,D-TRANSPEPTIDASE"/>
    <property type="match status" value="1"/>
</dbReference>
<dbReference type="InterPro" id="IPR001460">
    <property type="entry name" value="PCN-bd_Tpept"/>
</dbReference>
<dbReference type="InterPro" id="IPR012338">
    <property type="entry name" value="Beta-lactam/transpept-like"/>
</dbReference>
<dbReference type="EMBL" id="VSSQ01024626">
    <property type="protein sequence ID" value="MPM72246.1"/>
    <property type="molecule type" value="Genomic_DNA"/>
</dbReference>
<evidence type="ECO:0000259" key="1">
    <source>
        <dbReference type="Pfam" id="PF00905"/>
    </source>
</evidence>
<proteinExistence type="predicted"/>
<evidence type="ECO:0000313" key="2">
    <source>
        <dbReference type="EMBL" id="MPM72246.1"/>
    </source>
</evidence>
<dbReference type="AlphaFoldDB" id="A0A645C357"/>
<dbReference type="GO" id="GO:0008658">
    <property type="term" value="F:penicillin binding"/>
    <property type="evidence" value="ECO:0007669"/>
    <property type="project" value="InterPro"/>
</dbReference>
<dbReference type="Pfam" id="PF00905">
    <property type="entry name" value="Transpeptidase"/>
    <property type="match status" value="1"/>
</dbReference>
<dbReference type="SUPFAM" id="SSF56601">
    <property type="entry name" value="beta-lactamase/transpeptidase-like"/>
    <property type="match status" value="1"/>
</dbReference>
<reference evidence="2" key="1">
    <citation type="submission" date="2019-08" db="EMBL/GenBank/DDBJ databases">
        <authorList>
            <person name="Kucharzyk K."/>
            <person name="Murdoch R.W."/>
            <person name="Higgins S."/>
            <person name="Loffler F."/>
        </authorList>
    </citation>
    <scope>NUCLEOTIDE SEQUENCE</scope>
</reference>
<name>A0A645C357_9ZZZZ</name>
<dbReference type="GO" id="GO:0071972">
    <property type="term" value="F:peptidoglycan L,D-transpeptidase activity"/>
    <property type="evidence" value="ECO:0007669"/>
    <property type="project" value="TreeGrafter"/>
</dbReference>
<protein>
    <recommendedName>
        <fullName evidence="1">Penicillin-binding protein transpeptidase domain-containing protein</fullName>
    </recommendedName>
</protein>
<sequence>MSIWSQKADGTYEEVPNVHLVLDKQLYGLDVSKPQLANDRAADKPLNEYDLAVTGYGQGEILMSPLQMACYASAYANHGTIMQPYIVDSIWHADKTNYELVEQREPKVYRTILQQGTIDNIYPALLKVCTTGTARWLTNSFITKRPLDLGYTMAGKTGTAEINNDKTKELAWFICWRDSKGGEPVSAEDARLVCIMLEIDLTKLADEWSQMKFDIARALLRDDVLNTTEG</sequence>
<organism evidence="2">
    <name type="scientific">bioreactor metagenome</name>
    <dbReference type="NCBI Taxonomy" id="1076179"/>
    <lineage>
        <taxon>unclassified sequences</taxon>
        <taxon>metagenomes</taxon>
        <taxon>ecological metagenomes</taxon>
    </lineage>
</organism>
<dbReference type="InterPro" id="IPR050515">
    <property type="entry name" value="Beta-lactam/transpept"/>
</dbReference>
<dbReference type="PANTHER" id="PTHR30627:SF25">
    <property type="entry name" value="PENICILLIN-BINDING PROTEIN 3"/>
    <property type="match status" value="1"/>
</dbReference>
<dbReference type="GO" id="GO:0071555">
    <property type="term" value="P:cell wall organization"/>
    <property type="evidence" value="ECO:0007669"/>
    <property type="project" value="TreeGrafter"/>
</dbReference>
<dbReference type="GO" id="GO:0005886">
    <property type="term" value="C:plasma membrane"/>
    <property type="evidence" value="ECO:0007669"/>
    <property type="project" value="TreeGrafter"/>
</dbReference>
<dbReference type="Gene3D" id="3.40.710.10">
    <property type="entry name" value="DD-peptidase/beta-lactamase superfamily"/>
    <property type="match status" value="1"/>
</dbReference>
<feature type="domain" description="Penicillin-binding protein transpeptidase" evidence="1">
    <location>
        <begin position="47"/>
        <end position="179"/>
    </location>
</feature>
<comment type="caution">
    <text evidence="2">The sequence shown here is derived from an EMBL/GenBank/DDBJ whole genome shotgun (WGS) entry which is preliminary data.</text>
</comment>